<reference evidence="16" key="1">
    <citation type="submission" date="2022-11" db="EMBL/GenBank/DDBJ databases">
        <title>Centuries of genome instability and evolution in soft-shell clam transmissible cancer (bioRxiv).</title>
        <authorList>
            <person name="Hart S.F.M."/>
            <person name="Yonemitsu M.A."/>
            <person name="Giersch R.M."/>
            <person name="Beal B.F."/>
            <person name="Arriagada G."/>
            <person name="Davis B.W."/>
            <person name="Ostrander E.A."/>
            <person name="Goff S.P."/>
            <person name="Metzger M.J."/>
        </authorList>
    </citation>
    <scope>NUCLEOTIDE SEQUENCE</scope>
    <source>
        <strain evidence="16">MELC-2E11</strain>
        <tissue evidence="16">Siphon/mantle</tissue>
    </source>
</reference>
<dbReference type="NCBIfam" id="NF038123">
    <property type="entry name" value="NF038123_dom"/>
    <property type="match status" value="1"/>
</dbReference>
<keyword evidence="3" id="KW-0964">Secreted</keyword>
<dbReference type="PANTHER" id="PTHR11311">
    <property type="entry name" value="SPONDIN"/>
    <property type="match status" value="1"/>
</dbReference>
<dbReference type="InterPro" id="IPR051418">
    <property type="entry name" value="Spondin/Thrombospondin_T1"/>
</dbReference>
<dbReference type="PROSITE" id="PS51019">
    <property type="entry name" value="REELIN"/>
    <property type="match status" value="1"/>
</dbReference>
<name>A0ABY7EE45_MYAAR</name>
<evidence type="ECO:0000256" key="7">
    <source>
        <dbReference type="ARBA" id="ARBA00022737"/>
    </source>
</evidence>
<dbReference type="InterPro" id="IPR020901">
    <property type="entry name" value="Prtase_inh_Kunz-CS"/>
</dbReference>
<dbReference type="Gene3D" id="2.60.40.4060">
    <property type="entry name" value="Reeler domain"/>
    <property type="match status" value="1"/>
</dbReference>
<evidence type="ECO:0000256" key="10">
    <source>
        <dbReference type="ARBA" id="ARBA00023180"/>
    </source>
</evidence>
<evidence type="ECO:0000259" key="13">
    <source>
        <dbReference type="PROSITE" id="PS50279"/>
    </source>
</evidence>
<evidence type="ECO:0000256" key="12">
    <source>
        <dbReference type="SAM" id="MobiDB-lite"/>
    </source>
</evidence>
<evidence type="ECO:0000256" key="1">
    <source>
        <dbReference type="ARBA" id="ARBA00004498"/>
    </source>
</evidence>
<evidence type="ECO:0000256" key="2">
    <source>
        <dbReference type="ARBA" id="ARBA00019594"/>
    </source>
</evidence>
<sequence>MFTQSVRNTKGMLILQPHLLHLCISLHSSVSVFTGNLFTRHDITGELSLSEVSAEEKSSMVVKNKEKGPDKGLLGLMLVSFPEGAKDETVSAGNFSLPTDHVKAAKDCGHTVIVHHYLIKKNKMRVNWTAPASGCVVFKATVISENTTKWHKDDGGLTTKICDEEFVRAQGDVPAQRDHPECCACGEARYKMVFEGLWSRQTHPKDFPSGKDAYLLHWSNIVGASHTEDYHIWKYGGYAERGVREVCEYGYSSVLEQDMKQNSDKIYTVIKTSPMWRDVTKTREAVFKVNQKAHMLSLITMVGPSPDWCIGIPSVSVCQANCTWADKMEVELYPWDAGTDDGIKYINPRKFPTKPPERIHRITNMWPKHQDSPFYQTAPVKPMARVTLTKLKENCGGDDGSHSSEDIPTTEDLIDMMKQKMMMTKKLEMMKCATTDWAEWSDCSNNCGQGMRRRNRQLVNENILPSMCTVELEEEETCQGDCVDNKPRKTGRDKLSSNFEVRHTLQLDLDDPCAITPWSDWSPCSAKMCGRGVRERWRMFLRKSAQMMNCGFEIMEQDVCYGIVPDCRKAFMMKNFTAICSLPKNDGPCRGNFERWYYDSTMRKCQLFRYGGCRGNDNRFETEVECQEQCARYMDNLDATVTAINRAELTEASSQDLKRLMMQKKKMMNGAPQLDAEVTMRKKRKMTKKERMMEKEKRRERKRQMREKKRIVRMENQKKAMMAGGEGGGERVNCMLTEWSEWEECTVTCGKQYVNRSRMIKRQPENGGKRCPKKLTRKRKCRGLPKCPVDCKVTEWNEWGGCSATCGQDAVQERSRRVMQKPKHGGMDCPSLVERQPCNLASCAGEKMMKDYMNSMQRHPPST</sequence>
<evidence type="ECO:0000256" key="6">
    <source>
        <dbReference type="ARBA" id="ARBA00022729"/>
    </source>
</evidence>
<dbReference type="Pfam" id="PF19028">
    <property type="entry name" value="TSP1_spondin"/>
    <property type="match status" value="2"/>
</dbReference>
<dbReference type="SUPFAM" id="SSF82895">
    <property type="entry name" value="TSP-1 type 1 repeat"/>
    <property type="match status" value="4"/>
</dbReference>
<feature type="region of interest" description="Disordered" evidence="12">
    <location>
        <begin position="680"/>
        <end position="707"/>
    </location>
</feature>
<dbReference type="PRINTS" id="PR00759">
    <property type="entry name" value="BASICPTASE"/>
</dbReference>
<dbReference type="PROSITE" id="PS51020">
    <property type="entry name" value="SPONDIN"/>
    <property type="match status" value="1"/>
</dbReference>
<keyword evidence="17" id="KW-1185">Reference proteome</keyword>
<dbReference type="SUPFAM" id="SSF57362">
    <property type="entry name" value="BPTI-like"/>
    <property type="match status" value="1"/>
</dbReference>
<evidence type="ECO:0000256" key="3">
    <source>
        <dbReference type="ARBA" id="ARBA00022525"/>
    </source>
</evidence>
<evidence type="ECO:0000259" key="15">
    <source>
        <dbReference type="PROSITE" id="PS51020"/>
    </source>
</evidence>
<dbReference type="Proteomes" id="UP001164746">
    <property type="component" value="Chromosome 6"/>
</dbReference>
<dbReference type="InterPro" id="IPR042307">
    <property type="entry name" value="Reeler_sf"/>
</dbReference>
<dbReference type="SMART" id="SM00209">
    <property type="entry name" value="TSP1"/>
    <property type="match status" value="4"/>
</dbReference>
<feature type="compositionally biased region" description="Basic residues" evidence="12">
    <location>
        <begin position="698"/>
        <end position="707"/>
    </location>
</feature>
<keyword evidence="7" id="KW-0677">Repeat</keyword>
<protein>
    <recommendedName>
        <fullName evidence="2">Spondin-1</fullName>
    </recommendedName>
    <alternativeName>
        <fullName evidence="11">F-spondin</fullName>
    </alternativeName>
</protein>
<dbReference type="InterPro" id="IPR036383">
    <property type="entry name" value="TSP1_rpt_sf"/>
</dbReference>
<evidence type="ECO:0000256" key="8">
    <source>
        <dbReference type="ARBA" id="ARBA00022889"/>
    </source>
</evidence>
<evidence type="ECO:0000313" key="17">
    <source>
        <dbReference type="Proteomes" id="UP001164746"/>
    </source>
</evidence>
<dbReference type="Pfam" id="PF00090">
    <property type="entry name" value="TSP_1"/>
    <property type="match status" value="2"/>
</dbReference>
<comment type="subcellular location">
    <subcellularLocation>
        <location evidence="1">Secreted</location>
        <location evidence="1">Extracellular space</location>
        <location evidence="1">Extracellular matrix</location>
    </subcellularLocation>
</comment>
<evidence type="ECO:0000256" key="11">
    <source>
        <dbReference type="ARBA" id="ARBA00030964"/>
    </source>
</evidence>
<gene>
    <name evidence="16" type="ORF">MAR_017074</name>
</gene>
<feature type="domain" description="BPTI/Kunitz inhibitor" evidence="13">
    <location>
        <begin position="580"/>
        <end position="630"/>
    </location>
</feature>
<keyword evidence="4" id="KW-0272">Extracellular matrix</keyword>
<keyword evidence="9" id="KW-1015">Disulfide bond</keyword>
<dbReference type="InterPro" id="IPR002223">
    <property type="entry name" value="Kunitz_BPTI"/>
</dbReference>
<keyword evidence="5" id="KW-0479">Metal-binding</keyword>
<dbReference type="InterPro" id="IPR038678">
    <property type="entry name" value="Spondin_N_sf"/>
</dbReference>
<dbReference type="InterPro" id="IPR009465">
    <property type="entry name" value="Spondin_N"/>
</dbReference>
<dbReference type="Pfam" id="PF02014">
    <property type="entry name" value="Reeler"/>
    <property type="match status" value="1"/>
</dbReference>
<dbReference type="PROSITE" id="PS00280">
    <property type="entry name" value="BPTI_KUNITZ_1"/>
    <property type="match status" value="1"/>
</dbReference>
<proteinExistence type="predicted"/>
<evidence type="ECO:0000256" key="9">
    <source>
        <dbReference type="ARBA" id="ARBA00023157"/>
    </source>
</evidence>
<dbReference type="EMBL" id="CP111017">
    <property type="protein sequence ID" value="WAR07116.1"/>
    <property type="molecule type" value="Genomic_DNA"/>
</dbReference>
<dbReference type="PROSITE" id="PS50279">
    <property type="entry name" value="BPTI_KUNITZ_2"/>
    <property type="match status" value="1"/>
</dbReference>
<evidence type="ECO:0000259" key="14">
    <source>
        <dbReference type="PROSITE" id="PS51019"/>
    </source>
</evidence>
<dbReference type="PANTHER" id="PTHR11311:SF16">
    <property type="entry name" value="SPONDIN-1"/>
    <property type="match status" value="1"/>
</dbReference>
<dbReference type="InterPro" id="IPR044004">
    <property type="entry name" value="TSP1_spondin_dom"/>
</dbReference>
<dbReference type="PROSITE" id="PS50092">
    <property type="entry name" value="TSP1"/>
    <property type="match status" value="4"/>
</dbReference>
<dbReference type="Gene3D" id="2.60.40.2130">
    <property type="entry name" value="F-spondin domain"/>
    <property type="match status" value="1"/>
</dbReference>
<keyword evidence="8" id="KW-0130">Cell adhesion</keyword>
<dbReference type="Pfam" id="PF00014">
    <property type="entry name" value="Kunitz_BPTI"/>
    <property type="match status" value="1"/>
</dbReference>
<keyword evidence="6" id="KW-0732">Signal</keyword>
<organism evidence="16 17">
    <name type="scientific">Mya arenaria</name>
    <name type="common">Soft-shell clam</name>
    <dbReference type="NCBI Taxonomy" id="6604"/>
    <lineage>
        <taxon>Eukaryota</taxon>
        <taxon>Metazoa</taxon>
        <taxon>Spiralia</taxon>
        <taxon>Lophotrochozoa</taxon>
        <taxon>Mollusca</taxon>
        <taxon>Bivalvia</taxon>
        <taxon>Autobranchia</taxon>
        <taxon>Heteroconchia</taxon>
        <taxon>Euheterodonta</taxon>
        <taxon>Imparidentia</taxon>
        <taxon>Neoheterodontei</taxon>
        <taxon>Myida</taxon>
        <taxon>Myoidea</taxon>
        <taxon>Myidae</taxon>
        <taxon>Mya</taxon>
    </lineage>
</organism>
<dbReference type="Gene3D" id="4.10.410.10">
    <property type="entry name" value="Pancreatic trypsin inhibitor Kunitz domain"/>
    <property type="match status" value="1"/>
</dbReference>
<keyword evidence="10" id="KW-0325">Glycoprotein</keyword>
<evidence type="ECO:0000256" key="4">
    <source>
        <dbReference type="ARBA" id="ARBA00022530"/>
    </source>
</evidence>
<evidence type="ECO:0000313" key="16">
    <source>
        <dbReference type="EMBL" id="WAR07116.1"/>
    </source>
</evidence>
<feature type="domain" description="Reelin" evidence="14">
    <location>
        <begin position="8"/>
        <end position="174"/>
    </location>
</feature>
<dbReference type="InterPro" id="IPR036880">
    <property type="entry name" value="Kunitz_BPTI_sf"/>
</dbReference>
<dbReference type="CDD" id="cd00109">
    <property type="entry name" value="Kunitz-type"/>
    <property type="match status" value="1"/>
</dbReference>
<feature type="domain" description="Spondin" evidence="15">
    <location>
        <begin position="178"/>
        <end position="370"/>
    </location>
</feature>
<dbReference type="InterPro" id="IPR002861">
    <property type="entry name" value="Reeler_dom"/>
</dbReference>
<evidence type="ECO:0000256" key="5">
    <source>
        <dbReference type="ARBA" id="ARBA00022723"/>
    </source>
</evidence>
<accession>A0ABY7EE45</accession>
<dbReference type="Gene3D" id="2.20.100.10">
    <property type="entry name" value="Thrombospondin type-1 (TSP1) repeat"/>
    <property type="match status" value="4"/>
</dbReference>
<dbReference type="InterPro" id="IPR000884">
    <property type="entry name" value="TSP1_rpt"/>
</dbReference>
<dbReference type="Pfam" id="PF06468">
    <property type="entry name" value="Spond_N"/>
    <property type="match status" value="1"/>
</dbReference>
<dbReference type="SMART" id="SM00131">
    <property type="entry name" value="KU"/>
    <property type="match status" value="1"/>
</dbReference>